<dbReference type="PROSITE" id="PS51257">
    <property type="entry name" value="PROKAR_LIPOPROTEIN"/>
    <property type="match status" value="1"/>
</dbReference>
<sequence length="83" mass="8852">MRLLPVTLATALTLLLTACSANQVTQSGCAFVTGVYENDNQNRSTPDNRESTAKENAAVGMINALFAGIAGLFKDEDKEENCL</sequence>
<feature type="chain" id="PRO_5002636494" description="Lipoprotein" evidence="1">
    <location>
        <begin position="24"/>
        <end position="83"/>
    </location>
</feature>
<keyword evidence="3" id="KW-1185">Reference proteome</keyword>
<proteinExistence type="predicted"/>
<organism evidence="2 3">
    <name type="scientific">Shewanella amazonensis (strain ATCC BAA-1098 / SB2B)</name>
    <dbReference type="NCBI Taxonomy" id="326297"/>
    <lineage>
        <taxon>Bacteria</taxon>
        <taxon>Pseudomonadati</taxon>
        <taxon>Pseudomonadota</taxon>
        <taxon>Gammaproteobacteria</taxon>
        <taxon>Alteromonadales</taxon>
        <taxon>Shewanellaceae</taxon>
        <taxon>Shewanella</taxon>
    </lineage>
</organism>
<dbReference type="Proteomes" id="UP000009175">
    <property type="component" value="Chromosome"/>
</dbReference>
<dbReference type="EMBL" id="CP000507">
    <property type="protein sequence ID" value="ABM00726.1"/>
    <property type="molecule type" value="Genomic_DNA"/>
</dbReference>
<protein>
    <recommendedName>
        <fullName evidence="4">Lipoprotein</fullName>
    </recommendedName>
</protein>
<dbReference type="OrthoDB" id="9956716at2"/>
<gene>
    <name evidence="2" type="ordered locus">Sama_2523</name>
</gene>
<dbReference type="RefSeq" id="WP_011760632.1">
    <property type="nucleotide sequence ID" value="NC_008700.1"/>
</dbReference>
<dbReference type="HOGENOM" id="CLU_2540710_0_0_6"/>
<evidence type="ECO:0000256" key="1">
    <source>
        <dbReference type="SAM" id="SignalP"/>
    </source>
</evidence>
<dbReference type="AlphaFoldDB" id="A1S8L9"/>
<evidence type="ECO:0008006" key="4">
    <source>
        <dbReference type="Google" id="ProtNLM"/>
    </source>
</evidence>
<keyword evidence="1" id="KW-0732">Signal</keyword>
<accession>A1S8L9</accession>
<evidence type="ECO:0000313" key="2">
    <source>
        <dbReference type="EMBL" id="ABM00726.1"/>
    </source>
</evidence>
<evidence type="ECO:0000313" key="3">
    <source>
        <dbReference type="Proteomes" id="UP000009175"/>
    </source>
</evidence>
<reference evidence="2 3" key="1">
    <citation type="submission" date="2006-12" db="EMBL/GenBank/DDBJ databases">
        <title>Complete sequence of Shewanella amazonensis SB2B.</title>
        <authorList>
            <consortium name="US DOE Joint Genome Institute"/>
            <person name="Copeland A."/>
            <person name="Lucas S."/>
            <person name="Lapidus A."/>
            <person name="Barry K."/>
            <person name="Detter J.C."/>
            <person name="Glavina del Rio T."/>
            <person name="Hammon N."/>
            <person name="Israni S."/>
            <person name="Dalin E."/>
            <person name="Tice H."/>
            <person name="Pitluck S."/>
            <person name="Munk A.C."/>
            <person name="Brettin T."/>
            <person name="Bruce D."/>
            <person name="Han C."/>
            <person name="Tapia R."/>
            <person name="Gilna P."/>
            <person name="Schmutz J."/>
            <person name="Larimer F."/>
            <person name="Land M."/>
            <person name="Hauser L."/>
            <person name="Kyrpides N."/>
            <person name="Mikhailova N."/>
            <person name="Fredrickson J."/>
            <person name="Richardson P."/>
        </authorList>
    </citation>
    <scope>NUCLEOTIDE SEQUENCE [LARGE SCALE GENOMIC DNA]</scope>
    <source>
        <strain evidence="3">ATCC BAA-1098 / SB2B</strain>
    </source>
</reference>
<name>A1S8L9_SHEAM</name>
<dbReference type="STRING" id="326297.Sama_2523"/>
<dbReference type="KEGG" id="saz:Sama_2523"/>
<feature type="signal peptide" evidence="1">
    <location>
        <begin position="1"/>
        <end position="23"/>
    </location>
</feature>